<evidence type="ECO:0000313" key="12">
    <source>
        <dbReference type="EMBL" id="MBD1432194.1"/>
    </source>
</evidence>
<keyword evidence="3 7" id="KW-0597">Phosphoprotein</keyword>
<evidence type="ECO:0000256" key="3">
    <source>
        <dbReference type="ARBA" id="ARBA00022553"/>
    </source>
</evidence>
<dbReference type="InterPro" id="IPR009057">
    <property type="entry name" value="Homeodomain-like_sf"/>
</dbReference>
<dbReference type="PANTHER" id="PTHR43547">
    <property type="entry name" value="TWO-COMPONENT HISTIDINE KINASE"/>
    <property type="match status" value="1"/>
</dbReference>
<dbReference type="InterPro" id="IPR013783">
    <property type="entry name" value="Ig-like_fold"/>
</dbReference>
<dbReference type="Gene3D" id="2.130.10.10">
    <property type="entry name" value="YVTN repeat-like/Quinoprotein amine dehydrogenase"/>
    <property type="match status" value="2"/>
</dbReference>
<dbReference type="InterPro" id="IPR036890">
    <property type="entry name" value="HATPase_C_sf"/>
</dbReference>
<dbReference type="Pfam" id="PF02518">
    <property type="entry name" value="HATPase_c"/>
    <property type="match status" value="1"/>
</dbReference>
<keyword evidence="6" id="KW-0804">Transcription</keyword>
<feature type="modified residue" description="4-aspartylphosphate" evidence="7">
    <location>
        <position position="1147"/>
    </location>
</feature>
<feature type="domain" description="Histidine kinase" evidence="10">
    <location>
        <begin position="825"/>
        <end position="1041"/>
    </location>
</feature>
<dbReference type="SUPFAM" id="SSF47384">
    <property type="entry name" value="Homodimeric domain of signal transducing histidine kinase"/>
    <property type="match status" value="1"/>
</dbReference>
<keyword evidence="8" id="KW-0732">Signal</keyword>
<dbReference type="InterPro" id="IPR011123">
    <property type="entry name" value="Y_Y_Y"/>
</dbReference>
<dbReference type="InterPro" id="IPR001789">
    <property type="entry name" value="Sig_transdc_resp-reg_receiver"/>
</dbReference>
<dbReference type="InterPro" id="IPR011006">
    <property type="entry name" value="CheY-like_superfamily"/>
</dbReference>
<evidence type="ECO:0000256" key="4">
    <source>
        <dbReference type="ARBA" id="ARBA00023015"/>
    </source>
</evidence>
<dbReference type="SUPFAM" id="SSF52172">
    <property type="entry name" value="CheY-like"/>
    <property type="match status" value="1"/>
</dbReference>
<sequence>MRKKINLVISILLYYIAASAQENPIHYLGIEHGLSNNNVTKIYQDQTGFMWFGTYDGLNMYDGYTFKSYKNNLGAKESLPDNRITDIVEDHEGLLWVATKNGAAYLSKNQLFFRELQWLNNGEYTPINSGITKFMNWKDKRLFAGTEHTGLLQIKKVKDGRPIGETIPLLSQEKKITRYTVRDVAVDQNHSIWAFVHEHGLCYYDERENILIIKSSDILSGTHMVISRDNDIWVSAENGLHRYDQKKGIYLHYSVEKGLPQNLLITGIYLDKTNKIWITTDGGGIYIVDIDNDTVSVPSKNIMDNIQSQAVYTVYQDNLSRTWIGTLRGGVNIVDTLWGGFKHVQVSPGKNTNSQQNFVLSFSQDKQGGIWIGTDGGGLLHWDRKQNTFKMYEHRKTNLSNNFVTATLQNPDGDVWVGTHGGGINRLDVATGNFKQYKCISPSTGHELRNIWKLFKDSKERIWASTLNRGDVFIYSPAKDSFEVVEGKIYDALTIYEENSSIFWFGSWSTLTRFDLESGEKQEIDIGHTVREIHKGDGNTLWIATEGGGLLKFDKNTYKYQRFTEQDGLSSNTILTILEDSQRNLWLSTYKGLSKFAVHDEKFHNYHKSDGLQSNQFSYNAALKLPSGEMLFGGIRGFNVFHPDSLEQYTLNPPIVLTSFKVNNKHYDLYSDAIGSLTDLNAISMGYEDATLSFSFAALEYSFPDKIKYAYFLEGWDNDWNYVDNQRTALYSGLREGQYTLRIKSTNANGVWNTEEKVVRIEVLPPWWRSGWAYMAYIASGLLLLFIYIRYDRHETKLHYELELVKMKSNQEKELIDKKLAFFTHIAHEFRNPLTLITNPLKEMLIIADGNINKSELTPIYNNSKRLLTLINKLLLFRKTESGFDNLRLVRLDLVKLTNEVYQCFKQHASSKKITYHLDSDMEICEILADQEKLEICLFNLISNAIKYTAERGNVSIKIETVDDRVLVHVKDTGCGISEQGGDRIFQMFQRDYSSQTKQKDGFGIGLFLVKKFAEAHKGSISYQPNKPQGTCFTLALQTNEDCFQEFFVFEDVAEHSVYMEEVLDDLDNKIMYDEVNTHEDIDKEAIQNVTDVTTTKKTMLVVDDNADIRHYLENLFKKEYNIALASSGENALLYIEKQEPDIILSDVVMESVSGIDLCQKIKSNPLLSRIPFILLTASASQEVKLKGIEVGADDYVTKPFNKDILVARVNNLIRSRNRLQDYFYKEITLQKNDYKISSEYKEFLEKTIDTVEQNLDDPDFNVKMLAEEIGMSHSYVYKRIKSISGKSANEFIRFVRLRHTAKQLIDTEYTINEVAFSAGFNDIKYFRAQFSKLFGMNPSEYRKKHQSLKQKHRLNIPKKSV</sequence>
<dbReference type="InterPro" id="IPR004358">
    <property type="entry name" value="Sig_transdc_His_kin-like_C"/>
</dbReference>
<name>A0ABR7YLJ6_9SPHI</name>
<comment type="caution">
    <text evidence="12">The sequence shown here is derived from an EMBL/GenBank/DDBJ whole genome shotgun (WGS) entry which is preliminary data.</text>
</comment>
<dbReference type="Pfam" id="PF00512">
    <property type="entry name" value="HisKA"/>
    <property type="match status" value="1"/>
</dbReference>
<evidence type="ECO:0000259" key="10">
    <source>
        <dbReference type="PROSITE" id="PS50109"/>
    </source>
</evidence>
<dbReference type="Proteomes" id="UP000602759">
    <property type="component" value="Unassembled WGS sequence"/>
</dbReference>
<dbReference type="Gene3D" id="2.60.40.10">
    <property type="entry name" value="Immunoglobulins"/>
    <property type="match status" value="1"/>
</dbReference>
<dbReference type="SMART" id="SM00388">
    <property type="entry name" value="HisKA"/>
    <property type="match status" value="1"/>
</dbReference>
<dbReference type="InterPro" id="IPR011110">
    <property type="entry name" value="Reg_prop"/>
</dbReference>
<evidence type="ECO:0000259" key="11">
    <source>
        <dbReference type="PROSITE" id="PS50110"/>
    </source>
</evidence>
<feature type="signal peptide" evidence="8">
    <location>
        <begin position="1"/>
        <end position="20"/>
    </location>
</feature>
<dbReference type="InterPro" id="IPR018062">
    <property type="entry name" value="HTH_AraC-typ_CS"/>
</dbReference>
<dbReference type="SUPFAM" id="SSF46689">
    <property type="entry name" value="Homeodomain-like"/>
    <property type="match status" value="1"/>
</dbReference>
<dbReference type="PROSITE" id="PS50109">
    <property type="entry name" value="HIS_KIN"/>
    <property type="match status" value="1"/>
</dbReference>
<evidence type="ECO:0000256" key="6">
    <source>
        <dbReference type="ARBA" id="ARBA00023163"/>
    </source>
</evidence>
<dbReference type="Gene3D" id="3.30.565.10">
    <property type="entry name" value="Histidine kinase-like ATPase, C-terminal domain"/>
    <property type="match status" value="1"/>
</dbReference>
<evidence type="ECO:0000256" key="1">
    <source>
        <dbReference type="ARBA" id="ARBA00000085"/>
    </source>
</evidence>
<dbReference type="InterPro" id="IPR003661">
    <property type="entry name" value="HisK_dim/P_dom"/>
</dbReference>
<dbReference type="Gene3D" id="1.10.287.130">
    <property type="match status" value="1"/>
</dbReference>
<reference evidence="12 13" key="1">
    <citation type="submission" date="2020-08" db="EMBL/GenBank/DDBJ databases">
        <title>Sphingobacterium sp. DN00404 isolated from aquaculture water.</title>
        <authorList>
            <person name="Zhang M."/>
        </authorList>
    </citation>
    <scope>NUCLEOTIDE SEQUENCE [LARGE SCALE GENOMIC DNA]</scope>
    <source>
        <strain evidence="12 13">DN00404</strain>
    </source>
</reference>
<dbReference type="PANTHER" id="PTHR43547:SF2">
    <property type="entry name" value="HYBRID SIGNAL TRANSDUCTION HISTIDINE KINASE C"/>
    <property type="match status" value="1"/>
</dbReference>
<dbReference type="PROSITE" id="PS00041">
    <property type="entry name" value="HTH_ARAC_FAMILY_1"/>
    <property type="match status" value="1"/>
</dbReference>
<evidence type="ECO:0000256" key="8">
    <source>
        <dbReference type="SAM" id="SignalP"/>
    </source>
</evidence>
<accession>A0ABR7YLJ6</accession>
<keyword evidence="4" id="KW-0805">Transcription regulation</keyword>
<keyword evidence="5" id="KW-0238">DNA-binding</keyword>
<gene>
    <name evidence="12" type="ORF">H8B06_05095</name>
</gene>
<dbReference type="SUPFAM" id="SSF101898">
    <property type="entry name" value="NHL repeat"/>
    <property type="match status" value="1"/>
</dbReference>
<proteinExistence type="predicted"/>
<dbReference type="RefSeq" id="WP_190993223.1">
    <property type="nucleotide sequence ID" value="NZ_JACOIK010000003.1"/>
</dbReference>
<dbReference type="Gene3D" id="1.10.10.60">
    <property type="entry name" value="Homeodomain-like"/>
    <property type="match status" value="1"/>
</dbReference>
<feature type="domain" description="Response regulatory" evidence="11">
    <location>
        <begin position="1099"/>
        <end position="1214"/>
    </location>
</feature>
<evidence type="ECO:0000259" key="9">
    <source>
        <dbReference type="PROSITE" id="PS01124"/>
    </source>
</evidence>
<dbReference type="InterPro" id="IPR003594">
    <property type="entry name" value="HATPase_dom"/>
</dbReference>
<dbReference type="Pfam" id="PF07495">
    <property type="entry name" value="Y_Y_Y"/>
    <property type="match status" value="1"/>
</dbReference>
<feature type="chain" id="PRO_5045125129" description="histidine kinase" evidence="8">
    <location>
        <begin position="21"/>
        <end position="1362"/>
    </location>
</feature>
<dbReference type="InterPro" id="IPR018060">
    <property type="entry name" value="HTH_AraC"/>
</dbReference>
<protein>
    <recommendedName>
        <fullName evidence="2">histidine kinase</fullName>
        <ecNumber evidence="2">2.7.13.3</ecNumber>
    </recommendedName>
</protein>
<dbReference type="Pfam" id="PF12833">
    <property type="entry name" value="HTH_18"/>
    <property type="match status" value="1"/>
</dbReference>
<evidence type="ECO:0000313" key="13">
    <source>
        <dbReference type="Proteomes" id="UP000602759"/>
    </source>
</evidence>
<organism evidence="12 13">
    <name type="scientific">Sphingobacterium micropteri</name>
    <dbReference type="NCBI Taxonomy" id="2763501"/>
    <lineage>
        <taxon>Bacteria</taxon>
        <taxon>Pseudomonadati</taxon>
        <taxon>Bacteroidota</taxon>
        <taxon>Sphingobacteriia</taxon>
        <taxon>Sphingobacteriales</taxon>
        <taxon>Sphingobacteriaceae</taxon>
        <taxon>Sphingobacterium</taxon>
    </lineage>
</organism>
<dbReference type="EMBL" id="JACOIK010000003">
    <property type="protein sequence ID" value="MBD1432194.1"/>
    <property type="molecule type" value="Genomic_DNA"/>
</dbReference>
<feature type="domain" description="HTH araC/xylS-type" evidence="9">
    <location>
        <begin position="1246"/>
        <end position="1345"/>
    </location>
</feature>
<dbReference type="InterPro" id="IPR036097">
    <property type="entry name" value="HisK_dim/P_sf"/>
</dbReference>
<dbReference type="EC" id="2.7.13.3" evidence="2"/>
<dbReference type="Pfam" id="PF07494">
    <property type="entry name" value="Reg_prop"/>
    <property type="match status" value="5"/>
</dbReference>
<dbReference type="InterPro" id="IPR005467">
    <property type="entry name" value="His_kinase_dom"/>
</dbReference>
<dbReference type="PROSITE" id="PS50110">
    <property type="entry name" value="RESPONSE_REGULATORY"/>
    <property type="match status" value="1"/>
</dbReference>
<dbReference type="CDD" id="cd00075">
    <property type="entry name" value="HATPase"/>
    <property type="match status" value="1"/>
</dbReference>
<evidence type="ECO:0000256" key="7">
    <source>
        <dbReference type="PROSITE-ProRule" id="PRU00169"/>
    </source>
</evidence>
<dbReference type="SMART" id="SM00342">
    <property type="entry name" value="HTH_ARAC"/>
    <property type="match status" value="1"/>
</dbReference>
<dbReference type="SMART" id="SM00448">
    <property type="entry name" value="REC"/>
    <property type="match status" value="1"/>
</dbReference>
<dbReference type="SMART" id="SM00387">
    <property type="entry name" value="HATPase_c"/>
    <property type="match status" value="1"/>
</dbReference>
<keyword evidence="13" id="KW-1185">Reference proteome</keyword>
<dbReference type="CDD" id="cd17574">
    <property type="entry name" value="REC_OmpR"/>
    <property type="match status" value="1"/>
</dbReference>
<dbReference type="SUPFAM" id="SSF63829">
    <property type="entry name" value="Calcium-dependent phosphotriesterase"/>
    <property type="match status" value="1"/>
</dbReference>
<evidence type="ECO:0000256" key="5">
    <source>
        <dbReference type="ARBA" id="ARBA00023125"/>
    </source>
</evidence>
<dbReference type="PRINTS" id="PR00344">
    <property type="entry name" value="BCTRLSENSOR"/>
</dbReference>
<comment type="catalytic activity">
    <reaction evidence="1">
        <text>ATP + protein L-histidine = ADP + protein N-phospho-L-histidine.</text>
        <dbReference type="EC" id="2.7.13.3"/>
    </reaction>
</comment>
<dbReference type="InterPro" id="IPR015943">
    <property type="entry name" value="WD40/YVTN_repeat-like_dom_sf"/>
</dbReference>
<dbReference type="Gene3D" id="3.40.50.2300">
    <property type="match status" value="1"/>
</dbReference>
<dbReference type="Pfam" id="PF00072">
    <property type="entry name" value="Response_reg"/>
    <property type="match status" value="1"/>
</dbReference>
<dbReference type="SUPFAM" id="SSF55874">
    <property type="entry name" value="ATPase domain of HSP90 chaperone/DNA topoisomerase II/histidine kinase"/>
    <property type="match status" value="1"/>
</dbReference>
<evidence type="ECO:0000256" key="2">
    <source>
        <dbReference type="ARBA" id="ARBA00012438"/>
    </source>
</evidence>
<dbReference type="PROSITE" id="PS01124">
    <property type="entry name" value="HTH_ARAC_FAMILY_2"/>
    <property type="match status" value="1"/>
</dbReference>